<keyword evidence="2" id="KW-1185">Reference proteome</keyword>
<dbReference type="AlphaFoldDB" id="A0A9P6CFJ7"/>
<gene>
    <name evidence="1" type="ORF">BDZ94DRAFT_1257427</name>
</gene>
<reference evidence="1" key="1">
    <citation type="submission" date="2020-11" db="EMBL/GenBank/DDBJ databases">
        <authorList>
            <consortium name="DOE Joint Genome Institute"/>
            <person name="Ahrendt S."/>
            <person name="Riley R."/>
            <person name="Andreopoulos W."/>
            <person name="Labutti K."/>
            <person name="Pangilinan J."/>
            <person name="Ruiz-Duenas F.J."/>
            <person name="Barrasa J.M."/>
            <person name="Sanchez-Garcia M."/>
            <person name="Camarero S."/>
            <person name="Miyauchi S."/>
            <person name="Serrano A."/>
            <person name="Linde D."/>
            <person name="Babiker R."/>
            <person name="Drula E."/>
            <person name="Ayuso-Fernandez I."/>
            <person name="Pacheco R."/>
            <person name="Padilla G."/>
            <person name="Ferreira P."/>
            <person name="Barriuso J."/>
            <person name="Kellner H."/>
            <person name="Castanera R."/>
            <person name="Alfaro M."/>
            <person name="Ramirez L."/>
            <person name="Pisabarro A.G."/>
            <person name="Kuo A."/>
            <person name="Tritt A."/>
            <person name="Lipzen A."/>
            <person name="He G."/>
            <person name="Yan M."/>
            <person name="Ng V."/>
            <person name="Cullen D."/>
            <person name="Martin F."/>
            <person name="Rosso M.-N."/>
            <person name="Henrissat B."/>
            <person name="Hibbett D."/>
            <person name="Martinez A.T."/>
            <person name="Grigoriev I.V."/>
        </authorList>
    </citation>
    <scope>NUCLEOTIDE SEQUENCE</scope>
    <source>
        <strain evidence="1">CBS 247.69</strain>
    </source>
</reference>
<protein>
    <submittedName>
        <fullName evidence="1">Alpha/Beta hydrolase protein</fullName>
    </submittedName>
</protein>
<evidence type="ECO:0000313" key="2">
    <source>
        <dbReference type="Proteomes" id="UP000807353"/>
    </source>
</evidence>
<dbReference type="GO" id="GO:0008474">
    <property type="term" value="F:palmitoyl-(protein) hydrolase activity"/>
    <property type="evidence" value="ECO:0007669"/>
    <property type="project" value="TreeGrafter"/>
</dbReference>
<dbReference type="OrthoDB" id="10249433at2759"/>
<keyword evidence="1" id="KW-0378">Hydrolase</keyword>
<dbReference type="EMBL" id="MU150257">
    <property type="protein sequence ID" value="KAF9464047.1"/>
    <property type="molecule type" value="Genomic_DNA"/>
</dbReference>
<comment type="caution">
    <text evidence="1">The sequence shown here is derived from an EMBL/GenBank/DDBJ whole genome shotgun (WGS) entry which is preliminary data.</text>
</comment>
<dbReference type="Gene3D" id="3.40.50.1820">
    <property type="entry name" value="alpha/beta hydrolase"/>
    <property type="match status" value="1"/>
</dbReference>
<accession>A0A9P6CFJ7</accession>
<proteinExistence type="predicted"/>
<evidence type="ECO:0000313" key="1">
    <source>
        <dbReference type="EMBL" id="KAF9464047.1"/>
    </source>
</evidence>
<dbReference type="InterPro" id="IPR029058">
    <property type="entry name" value="AB_hydrolase_fold"/>
</dbReference>
<dbReference type="GO" id="GO:0016020">
    <property type="term" value="C:membrane"/>
    <property type="evidence" value="ECO:0007669"/>
    <property type="project" value="TreeGrafter"/>
</dbReference>
<organism evidence="1 2">
    <name type="scientific">Collybia nuda</name>
    <dbReference type="NCBI Taxonomy" id="64659"/>
    <lineage>
        <taxon>Eukaryota</taxon>
        <taxon>Fungi</taxon>
        <taxon>Dikarya</taxon>
        <taxon>Basidiomycota</taxon>
        <taxon>Agaricomycotina</taxon>
        <taxon>Agaricomycetes</taxon>
        <taxon>Agaricomycetidae</taxon>
        <taxon>Agaricales</taxon>
        <taxon>Tricholomatineae</taxon>
        <taxon>Clitocybaceae</taxon>
        <taxon>Collybia</taxon>
    </lineage>
</organism>
<dbReference type="Proteomes" id="UP000807353">
    <property type="component" value="Unassembled WGS sequence"/>
</dbReference>
<dbReference type="SUPFAM" id="SSF53474">
    <property type="entry name" value="alpha/beta-Hydrolases"/>
    <property type="match status" value="1"/>
</dbReference>
<dbReference type="PANTHER" id="PTHR12277">
    <property type="entry name" value="ALPHA/BETA HYDROLASE DOMAIN-CONTAINING PROTEIN"/>
    <property type="match status" value="1"/>
</dbReference>
<sequence>MMVVFQRRIIYMGYAPLGSRKEEIRKHVPLGHLRGISCEEICIKGEGKVTLAGIVVRQEGHTNEPPGTVIVYLQGNAGNPLHRLPVFQQLLRAPAISSSPQNTRDVAVVAVAPRSYWKSTPSRPTERGLLSDYLHTLHYTLDRFPSSRIIFYGHSLGGAAAICLLSKLHEATDSNDILSQRYHNIKGIILENPFASIPGMVRALYPQPWLPYRHLAQLAFDKWDAAADMRMLSTPSCPNTTLKRLAGNMLILLSENDEIVPPAMGTELYNAAVVSSAAATPRLVVVKDALHENAWDKRQWLPEMKRYIDVIRNKRDSNVVH</sequence>
<dbReference type="PANTHER" id="PTHR12277:SF64">
    <property type="entry name" value="SUPERFAMILY HYDROLASE, PUTATIVE (AFU_ORTHOLOGUE AFUA_3G01760)-RELATED"/>
    <property type="match status" value="1"/>
</dbReference>
<name>A0A9P6CFJ7_9AGAR</name>